<dbReference type="InterPro" id="IPR011042">
    <property type="entry name" value="6-blade_b-propeller_TolB-like"/>
</dbReference>
<name>A0A1H8ST70_9EURY</name>
<proteinExistence type="predicted"/>
<accession>A0A1H8ST70</accession>
<reference evidence="4" key="1">
    <citation type="submission" date="2016-10" db="EMBL/GenBank/DDBJ databases">
        <authorList>
            <person name="Varghese N."/>
            <person name="Submissions S."/>
        </authorList>
    </citation>
    <scope>NUCLEOTIDE SEQUENCE [LARGE SCALE GENOMIC DNA]</scope>
    <source>
        <strain evidence="4">CGMCC 1.10121</strain>
    </source>
</reference>
<evidence type="ECO:0000313" key="4">
    <source>
        <dbReference type="Proteomes" id="UP000199126"/>
    </source>
</evidence>
<evidence type="ECO:0000256" key="1">
    <source>
        <dbReference type="SAM" id="MobiDB-lite"/>
    </source>
</evidence>
<dbReference type="InterPro" id="IPR039535">
    <property type="entry name" value="ASST-like"/>
</dbReference>
<organism evidence="3 4">
    <name type="scientific">Halogranum amylolyticum</name>
    <dbReference type="NCBI Taxonomy" id="660520"/>
    <lineage>
        <taxon>Archaea</taxon>
        <taxon>Methanobacteriati</taxon>
        <taxon>Methanobacteriota</taxon>
        <taxon>Stenosarchaea group</taxon>
        <taxon>Halobacteria</taxon>
        <taxon>Halobacteriales</taxon>
        <taxon>Haloferacaceae</taxon>
    </lineage>
</organism>
<keyword evidence="2" id="KW-1133">Transmembrane helix</keyword>
<dbReference type="SUPFAM" id="SSF63829">
    <property type="entry name" value="Calcium-dependent phosphotriesterase"/>
    <property type="match status" value="1"/>
</dbReference>
<feature type="transmembrane region" description="Helical" evidence="2">
    <location>
        <begin position="6"/>
        <end position="27"/>
    </location>
</feature>
<evidence type="ECO:0000256" key="2">
    <source>
        <dbReference type="SAM" id="Phobius"/>
    </source>
</evidence>
<feature type="transmembrane region" description="Helical" evidence="2">
    <location>
        <begin position="425"/>
        <end position="447"/>
    </location>
</feature>
<feature type="region of interest" description="Disordered" evidence="1">
    <location>
        <begin position="350"/>
        <end position="387"/>
    </location>
</feature>
<protein>
    <submittedName>
        <fullName evidence="3">Arylsulfotransferase (ASST)</fullName>
    </submittedName>
</protein>
<sequence>MPSRRTYRLVFLALLVVSSGFLLNGYLTSTARGGEAELARQATLPADERTQVAAEREGMTVVTTSSRPGSQAELVAFNPNGTVAYYNSSFRKFFDVDPVPGTDRTVEYVASRNLPNDQCPIEANREECILNAVVRVNVSTGETSHVYERVTHKDWHDVDRLGPHRLLVADIAEDRVFVVNTTTGMQDLAWDAQADYPIQGGGFYPDDWTHMNDVERLDDGRIMVGLRNQDQVAFVHPERGLQENWTLGSEDDHSVLYEQHNPDYIPETQGGPAVLVADSENGRVLEYQRSDGEWNTSWAWADSELQWPRDADRLPNGHTLVTDSNGNRVVEVDRAGDVVWSVAVDTPYEAERLSTPDESGGGESAQRLGLDSRGDTGAVESTDEDEQRHANLSRQLWNLIQGLVPSLLVNGVVFVMPAWVGFRDVLTVVGMGAIAFVWAVAEFRWSAWELRSPLRRRKR</sequence>
<keyword evidence="3" id="KW-0808">Transferase</keyword>
<gene>
    <name evidence="3" type="ORF">SAMN04487948_105329</name>
</gene>
<dbReference type="EMBL" id="FODV01000005">
    <property type="protein sequence ID" value="SEO82169.1"/>
    <property type="molecule type" value="Genomic_DNA"/>
</dbReference>
<evidence type="ECO:0000313" key="3">
    <source>
        <dbReference type="EMBL" id="SEO82169.1"/>
    </source>
</evidence>
<keyword evidence="2" id="KW-0812">Transmembrane</keyword>
<dbReference type="AlphaFoldDB" id="A0A1H8ST70"/>
<keyword evidence="2" id="KW-0472">Membrane</keyword>
<dbReference type="RefSeq" id="WP_089824544.1">
    <property type="nucleotide sequence ID" value="NZ_FODV01000005.1"/>
</dbReference>
<keyword evidence="4" id="KW-1185">Reference proteome</keyword>
<dbReference type="GO" id="GO:0016740">
    <property type="term" value="F:transferase activity"/>
    <property type="evidence" value="ECO:0007669"/>
    <property type="project" value="UniProtKB-KW"/>
</dbReference>
<dbReference type="Gene3D" id="2.120.10.30">
    <property type="entry name" value="TolB, C-terminal domain"/>
    <property type="match status" value="1"/>
</dbReference>
<dbReference type="OrthoDB" id="306371at2157"/>
<dbReference type="Pfam" id="PF14269">
    <property type="entry name" value="Arylsulfotran_2"/>
    <property type="match status" value="1"/>
</dbReference>
<dbReference type="Proteomes" id="UP000199126">
    <property type="component" value="Unassembled WGS sequence"/>
</dbReference>